<keyword evidence="6 12" id="KW-0633">Potassium transport</keyword>
<keyword evidence="10 12" id="KW-0406">Ion transport</keyword>
<dbReference type="PROSITE" id="PS51201">
    <property type="entry name" value="RCK_N"/>
    <property type="match status" value="1"/>
</dbReference>
<keyword evidence="9 12" id="KW-1133">Transmembrane helix</keyword>
<reference evidence="14" key="1">
    <citation type="submission" date="2020-10" db="EMBL/GenBank/DDBJ databases">
        <authorList>
            <person name="Szabo G."/>
        </authorList>
    </citation>
    <scope>NUCLEOTIDE SEQUENCE</scope>
    <source>
        <strain evidence="14">PROFFT</strain>
    </source>
</reference>
<dbReference type="GO" id="GO:0015503">
    <property type="term" value="F:glutathione-regulated potassium exporter activity"/>
    <property type="evidence" value="ECO:0007669"/>
    <property type="project" value="UniProtKB-UniRule"/>
</dbReference>
<evidence type="ECO:0000256" key="6">
    <source>
        <dbReference type="ARBA" id="ARBA00022538"/>
    </source>
</evidence>
<dbReference type="FunFam" id="1.20.1530.20:FF:000001">
    <property type="entry name" value="Glutathione-regulated potassium-efflux system protein KefB"/>
    <property type="match status" value="1"/>
</dbReference>
<feature type="transmembrane region" description="Helical" evidence="12">
    <location>
        <begin position="153"/>
        <end position="172"/>
    </location>
</feature>
<dbReference type="Proteomes" id="UP000683585">
    <property type="component" value="Chromosome"/>
</dbReference>
<dbReference type="FunFam" id="3.40.50.720:FF:000036">
    <property type="entry name" value="Glutathione-regulated potassium-efflux system protein KefB"/>
    <property type="match status" value="1"/>
</dbReference>
<keyword evidence="2 12" id="KW-0813">Transport</keyword>
<feature type="transmembrane region" description="Helical" evidence="12">
    <location>
        <begin position="57"/>
        <end position="76"/>
    </location>
</feature>
<evidence type="ECO:0000256" key="8">
    <source>
        <dbReference type="ARBA" id="ARBA00022958"/>
    </source>
</evidence>
<dbReference type="InterPro" id="IPR020884">
    <property type="entry name" value="K_H_efflux_KefB"/>
</dbReference>
<dbReference type="AlphaFoldDB" id="A0A8E4EY39"/>
<comment type="similarity">
    <text evidence="12">Belongs to the monovalent cation:proton antiporter 2 (CPA2) transporter (TC 2.A.37) family. KefB subfamily.</text>
</comment>
<keyword evidence="15" id="KW-1185">Reference proteome</keyword>
<keyword evidence="3 12" id="KW-0050">Antiport</keyword>
<comment type="subcellular location">
    <subcellularLocation>
        <location evidence="1 12">Cell inner membrane</location>
        <topology evidence="1 12">Multi-pass membrane protein</topology>
    </subcellularLocation>
</comment>
<evidence type="ECO:0000256" key="12">
    <source>
        <dbReference type="HAMAP-Rule" id="MF_01412"/>
    </source>
</evidence>
<dbReference type="InterPro" id="IPR006153">
    <property type="entry name" value="Cation/H_exchanger_TM"/>
</dbReference>
<dbReference type="Pfam" id="PF00999">
    <property type="entry name" value="Na_H_Exchanger"/>
    <property type="match status" value="1"/>
</dbReference>
<evidence type="ECO:0000256" key="5">
    <source>
        <dbReference type="ARBA" id="ARBA00022519"/>
    </source>
</evidence>
<dbReference type="Pfam" id="PF02254">
    <property type="entry name" value="TrkA_N"/>
    <property type="match status" value="1"/>
</dbReference>
<dbReference type="KEGG" id="ptf:PROFFT_A_02080"/>
<evidence type="ECO:0000256" key="4">
    <source>
        <dbReference type="ARBA" id="ARBA00022475"/>
    </source>
</evidence>
<evidence type="ECO:0000259" key="13">
    <source>
        <dbReference type="PROSITE" id="PS51201"/>
    </source>
</evidence>
<keyword evidence="7 12" id="KW-0812">Transmembrane</keyword>
<keyword evidence="4 12" id="KW-1003">Cell membrane</keyword>
<dbReference type="HAMAP" id="MF_01412">
    <property type="entry name" value="K_H_efflux_KefB"/>
    <property type="match status" value="1"/>
</dbReference>
<dbReference type="InterPro" id="IPR003148">
    <property type="entry name" value="RCK_N"/>
</dbReference>
<evidence type="ECO:0000313" key="15">
    <source>
        <dbReference type="Proteomes" id="UP000683585"/>
    </source>
</evidence>
<dbReference type="RefSeq" id="WP_216782631.1">
    <property type="nucleotide sequence ID" value="NZ_LR890047.1"/>
</dbReference>
<evidence type="ECO:0000313" key="14">
    <source>
        <dbReference type="EMBL" id="CAD6508875.1"/>
    </source>
</evidence>
<proteinExistence type="inferred from homology"/>
<keyword evidence="8 12" id="KW-0630">Potassium</keyword>
<feature type="transmembrane region" description="Helical" evidence="12">
    <location>
        <begin position="184"/>
        <end position="202"/>
    </location>
</feature>
<protein>
    <recommendedName>
        <fullName evidence="12">Glutathione-regulated potassium-efflux system protein KefB</fullName>
    </recommendedName>
    <alternativeName>
        <fullName evidence="12">K(+)/H(+) antiporter</fullName>
    </alternativeName>
</protein>
<feature type="transmembrane region" description="Helical" evidence="12">
    <location>
        <begin position="88"/>
        <end position="107"/>
    </location>
</feature>
<sequence length="603" mass="66704">MHEESSLLPAIMLFLFAAVATVPIAKRIGIGTVLGFLIAGIAIGPWGLGFIRDVDEILNFSELGVVFLLFLIGLELKPSKLWALRRSIFGIGAGQVFITASILSSLLSLADFSWQATVIVGIGLAMSSTSMALQTMQEKGMDRNEGGRLALSVLLFQDIAVIPALALIPVLVRSSIQNTNWTFIAIKVGALLGMLIGGRYLLRPVFRYMTATGVREIFTAAALLVVLGSAIFMKSLGVSMAMGTFIAGVLLAESESQQELEIAIEPFKGLLLGLFFISVGMALNLGVLYTRLPEVLLGVIMLITVKGGILYILASIAGIRSSMRMQFATVLSQGGEFAFVLFSAARIEKLLKANHMEILLVIVTLSMVTTPFMMKMVDQILEKRYNPSNKSKEDTCKDNENTQLIIVGFGRFGQIIGRLSIMNSIKITVLERDISTVSMMHRYGYKVYYGDATELELLRTAGAEKAIAIVITCNTPEDTLAVVNLCQQHFPHLKILARARSRVEAYELLIAGVNQFSRETFSSALYLGRKALIELGMNSDQAHRAEQHFRRLDMRILRELIPQNNKSITQISRVKEAHRELEDIFECEMHHQYMHDWDKEDQS</sequence>
<dbReference type="GO" id="GO:0005886">
    <property type="term" value="C:plasma membrane"/>
    <property type="evidence" value="ECO:0007669"/>
    <property type="project" value="UniProtKB-SubCell"/>
</dbReference>
<feature type="transmembrane region" description="Helical" evidence="12">
    <location>
        <begin position="32"/>
        <end position="51"/>
    </location>
</feature>
<comment type="subunit">
    <text evidence="12">Interacts with the regulatory subunit KefG.</text>
</comment>
<dbReference type="PANTHER" id="PTHR46157:SF4">
    <property type="entry name" value="K(+) EFFLUX ANTIPORTER 3, CHLOROPLASTIC"/>
    <property type="match status" value="1"/>
</dbReference>
<evidence type="ECO:0000256" key="10">
    <source>
        <dbReference type="ARBA" id="ARBA00023065"/>
    </source>
</evidence>
<evidence type="ECO:0000256" key="2">
    <source>
        <dbReference type="ARBA" id="ARBA00022448"/>
    </source>
</evidence>
<comment type="caution">
    <text evidence="12">Lacks conserved residue(s) required for the propagation of feature annotation.</text>
</comment>
<gene>
    <name evidence="12 14" type="primary">kefB</name>
    <name evidence="14" type="ORF">PROFFT_A_02080</name>
</gene>
<feature type="transmembrane region" description="Helical" evidence="12">
    <location>
        <begin position="6"/>
        <end position="25"/>
    </location>
</feature>
<keyword evidence="5 12" id="KW-0997">Cell inner membrane</keyword>
<evidence type="ECO:0000256" key="11">
    <source>
        <dbReference type="ARBA" id="ARBA00023136"/>
    </source>
</evidence>
<feature type="domain" description="RCK N-terminal" evidence="13">
    <location>
        <begin position="401"/>
        <end position="520"/>
    </location>
</feature>
<organism evidence="14 15">
    <name type="scientific">Candidatus Profftia tarda</name>
    <dbReference type="NCBI Taxonomy" id="1177216"/>
    <lineage>
        <taxon>Bacteria</taxon>
        <taxon>Pseudomonadati</taxon>
        <taxon>Pseudomonadota</taxon>
        <taxon>Gammaproteobacteria</taxon>
        <taxon>Enterobacterales</taxon>
        <taxon>Enterobacteriaceae</taxon>
        <taxon>Candidatus Profftia</taxon>
    </lineage>
</organism>
<accession>A0A8E4EY39</accession>
<evidence type="ECO:0000256" key="9">
    <source>
        <dbReference type="ARBA" id="ARBA00022989"/>
    </source>
</evidence>
<dbReference type="PANTHER" id="PTHR46157">
    <property type="entry name" value="K(+) EFFLUX ANTIPORTER 3, CHLOROPLASTIC"/>
    <property type="match status" value="1"/>
</dbReference>
<dbReference type="EMBL" id="LR890047">
    <property type="protein sequence ID" value="CAD6508875.1"/>
    <property type="molecule type" value="Genomic_DNA"/>
</dbReference>
<dbReference type="NCBIfam" id="NF002973">
    <property type="entry name" value="PRK03659.1"/>
    <property type="match status" value="1"/>
</dbReference>
<dbReference type="GO" id="GO:1902600">
    <property type="term" value="P:proton transmembrane transport"/>
    <property type="evidence" value="ECO:0007669"/>
    <property type="project" value="InterPro"/>
</dbReference>
<feature type="transmembrane region" description="Helical" evidence="12">
    <location>
        <begin position="267"/>
        <end position="289"/>
    </location>
</feature>
<comment type="function">
    <text evidence="12">Pore-forming subunit of a potassium efflux system that confers protection against electrophiles. Catalyzes K(+)/H(+) antiport.</text>
</comment>
<feature type="transmembrane region" description="Helical" evidence="12">
    <location>
        <begin position="295"/>
        <end position="314"/>
    </location>
</feature>
<evidence type="ECO:0000256" key="1">
    <source>
        <dbReference type="ARBA" id="ARBA00004429"/>
    </source>
</evidence>
<dbReference type="NCBIfam" id="TIGR00932">
    <property type="entry name" value="2a37"/>
    <property type="match status" value="1"/>
</dbReference>
<evidence type="ECO:0000256" key="7">
    <source>
        <dbReference type="ARBA" id="ARBA00022692"/>
    </source>
</evidence>
<name>A0A8E4EY39_9ENTR</name>
<dbReference type="InterPro" id="IPR004771">
    <property type="entry name" value="K/H_exchanger"/>
</dbReference>
<evidence type="ECO:0000256" key="3">
    <source>
        <dbReference type="ARBA" id="ARBA00022449"/>
    </source>
</evidence>
<keyword evidence="11 12" id="KW-0472">Membrane</keyword>